<evidence type="ECO:0000313" key="2">
    <source>
        <dbReference type="Proteomes" id="UP001175228"/>
    </source>
</evidence>
<accession>A0AA39P8T6</accession>
<organism evidence="1 2">
    <name type="scientific">Armillaria luteobubalina</name>
    <dbReference type="NCBI Taxonomy" id="153913"/>
    <lineage>
        <taxon>Eukaryota</taxon>
        <taxon>Fungi</taxon>
        <taxon>Dikarya</taxon>
        <taxon>Basidiomycota</taxon>
        <taxon>Agaricomycotina</taxon>
        <taxon>Agaricomycetes</taxon>
        <taxon>Agaricomycetidae</taxon>
        <taxon>Agaricales</taxon>
        <taxon>Marasmiineae</taxon>
        <taxon>Physalacriaceae</taxon>
        <taxon>Armillaria</taxon>
    </lineage>
</organism>
<sequence length="200" mass="21670">MYLVQLAMVHFRVERGPPLTETVVQGTQGRHQDGGWVVGDSGVMGQNKIHSCHLSLKEWEMHRCGGIGGLGGVGEGNVEQEEGCRWQASHCMVRGAIGGTAGQNGQVSGQWEEVKRNARCGVHRMHMGLAKLLATSPLGQSPKMDTDGVHGVRQVEIKMKSHGVGIRGLVEEIEIRLEGQVESEVQQTEARISMDMAGII</sequence>
<reference evidence="1" key="1">
    <citation type="submission" date="2023-06" db="EMBL/GenBank/DDBJ databases">
        <authorList>
            <consortium name="Lawrence Berkeley National Laboratory"/>
            <person name="Ahrendt S."/>
            <person name="Sahu N."/>
            <person name="Indic B."/>
            <person name="Wong-Bajracharya J."/>
            <person name="Merenyi Z."/>
            <person name="Ke H.-M."/>
            <person name="Monk M."/>
            <person name="Kocsube S."/>
            <person name="Drula E."/>
            <person name="Lipzen A."/>
            <person name="Balint B."/>
            <person name="Henrissat B."/>
            <person name="Andreopoulos B."/>
            <person name="Martin F.M."/>
            <person name="Harder C.B."/>
            <person name="Rigling D."/>
            <person name="Ford K.L."/>
            <person name="Foster G.D."/>
            <person name="Pangilinan J."/>
            <person name="Papanicolaou A."/>
            <person name="Barry K."/>
            <person name="LaButti K."/>
            <person name="Viragh M."/>
            <person name="Koriabine M."/>
            <person name="Yan M."/>
            <person name="Riley R."/>
            <person name="Champramary S."/>
            <person name="Plett K.L."/>
            <person name="Tsai I.J."/>
            <person name="Slot J."/>
            <person name="Sipos G."/>
            <person name="Plett J."/>
            <person name="Nagy L.G."/>
            <person name="Grigoriev I.V."/>
        </authorList>
    </citation>
    <scope>NUCLEOTIDE SEQUENCE</scope>
    <source>
        <strain evidence="1">HWK02</strain>
    </source>
</reference>
<dbReference type="AlphaFoldDB" id="A0AA39P8T6"/>
<protein>
    <submittedName>
        <fullName evidence="1">Uncharacterized protein</fullName>
    </submittedName>
</protein>
<gene>
    <name evidence="1" type="ORF">EDD18DRAFT_1113873</name>
</gene>
<evidence type="ECO:0000313" key="1">
    <source>
        <dbReference type="EMBL" id="KAK0479376.1"/>
    </source>
</evidence>
<dbReference type="EMBL" id="JAUEPU010000089">
    <property type="protein sequence ID" value="KAK0479376.1"/>
    <property type="molecule type" value="Genomic_DNA"/>
</dbReference>
<dbReference type="Proteomes" id="UP001175228">
    <property type="component" value="Unassembled WGS sequence"/>
</dbReference>
<name>A0AA39P8T6_9AGAR</name>
<comment type="caution">
    <text evidence="1">The sequence shown here is derived from an EMBL/GenBank/DDBJ whole genome shotgun (WGS) entry which is preliminary data.</text>
</comment>
<proteinExistence type="predicted"/>
<keyword evidence="2" id="KW-1185">Reference proteome</keyword>